<dbReference type="OrthoDB" id="6433824at2759"/>
<dbReference type="EMBL" id="BLKM01000389">
    <property type="protein sequence ID" value="GFG32845.1"/>
    <property type="molecule type" value="Genomic_DNA"/>
</dbReference>
<name>A0A6L2PQS9_COPFO</name>
<evidence type="ECO:0000313" key="1">
    <source>
        <dbReference type="EMBL" id="GFG32845.1"/>
    </source>
</evidence>
<reference evidence="2" key="1">
    <citation type="submission" date="2020-01" db="EMBL/GenBank/DDBJ databases">
        <title>Draft genome sequence of the Termite Coptotermes fromosanus.</title>
        <authorList>
            <person name="Itakura S."/>
            <person name="Yosikawa Y."/>
            <person name="Umezawa K."/>
        </authorList>
    </citation>
    <scope>NUCLEOTIDE SEQUENCE [LARGE SCALE GENOMIC DNA]</scope>
</reference>
<dbReference type="PANTHER" id="PTHR28642">
    <property type="entry name" value="MEIOSIS 1 ARREST PROTEIN"/>
    <property type="match status" value="1"/>
</dbReference>
<comment type="caution">
    <text evidence="1">The sequence shown here is derived from an EMBL/GenBank/DDBJ whole genome shotgun (WGS) entry which is preliminary data.</text>
</comment>
<dbReference type="PANTHER" id="PTHR28642:SF1">
    <property type="entry name" value="MEIOSIS 1 ARREST PROTEIN"/>
    <property type="match status" value="1"/>
</dbReference>
<keyword evidence="2" id="KW-1185">Reference proteome</keyword>
<dbReference type="Proteomes" id="UP000502823">
    <property type="component" value="Unassembled WGS sequence"/>
</dbReference>
<organism evidence="1 2">
    <name type="scientific">Coptotermes formosanus</name>
    <name type="common">Formosan subterranean termite</name>
    <dbReference type="NCBI Taxonomy" id="36987"/>
    <lineage>
        <taxon>Eukaryota</taxon>
        <taxon>Metazoa</taxon>
        <taxon>Ecdysozoa</taxon>
        <taxon>Arthropoda</taxon>
        <taxon>Hexapoda</taxon>
        <taxon>Insecta</taxon>
        <taxon>Pterygota</taxon>
        <taxon>Neoptera</taxon>
        <taxon>Polyneoptera</taxon>
        <taxon>Dictyoptera</taxon>
        <taxon>Blattodea</taxon>
        <taxon>Blattoidea</taxon>
        <taxon>Termitoidae</taxon>
        <taxon>Rhinotermitidae</taxon>
        <taxon>Coptotermes</taxon>
    </lineage>
</organism>
<dbReference type="InterPro" id="IPR033587">
    <property type="entry name" value="M1AP"/>
</dbReference>
<dbReference type="GO" id="GO:0051308">
    <property type="term" value="P:male meiosis chromosome separation"/>
    <property type="evidence" value="ECO:0007669"/>
    <property type="project" value="TreeGrafter"/>
</dbReference>
<protein>
    <submittedName>
        <fullName evidence="1">Uncharacterized protein</fullName>
    </submittedName>
</protein>
<dbReference type="GO" id="GO:0007127">
    <property type="term" value="P:meiosis I"/>
    <property type="evidence" value="ECO:0007669"/>
    <property type="project" value="InterPro"/>
</dbReference>
<dbReference type="AlphaFoldDB" id="A0A6L2PQS9"/>
<sequence length="302" mass="33718">MSRYKPDTRTAFSRQPAHYLLFDVGHPMTSTQMRNTIMAVQNVLVLACSIRGGSRIPAFGLAMINKNFQNVHSLQTIRGNFPKIAAAFNSLSFQAKISERLPLQEFKDYLYLAINTLLEDFKSNSEIMPGNNKWQFPPQLQITLVTAKNGSNIQQCLEEAIKSMNISKLKKIQIVQLQNLLGNLATENNMEEEPGQKINTDFLKAVEFVVLTQVAGTEKELDSLFKTWLLDCDIDREHLRIALPSTVDLPGSASSLLKCDIGECLINPFSLPFGHRYQIQMDFCSIQLGGSGLTKSSGMLLG</sequence>
<proteinExistence type="predicted"/>
<dbReference type="GO" id="GO:0007283">
    <property type="term" value="P:spermatogenesis"/>
    <property type="evidence" value="ECO:0007669"/>
    <property type="project" value="InterPro"/>
</dbReference>
<dbReference type="InParanoid" id="A0A6L2PQS9"/>
<evidence type="ECO:0000313" key="2">
    <source>
        <dbReference type="Proteomes" id="UP000502823"/>
    </source>
</evidence>
<accession>A0A6L2PQS9</accession>
<gene>
    <name evidence="1" type="ORF">Cfor_06343</name>
</gene>